<accession>A0A0P1G2P8</accession>
<name>A0A0P1G2P8_9RHOB</name>
<dbReference type="InterPro" id="IPR036188">
    <property type="entry name" value="FAD/NAD-bd_sf"/>
</dbReference>
<dbReference type="Proteomes" id="UP000054935">
    <property type="component" value="Unassembled WGS sequence"/>
</dbReference>
<dbReference type="STRING" id="441103.TRN7648_00676"/>
<dbReference type="OrthoDB" id="9803192at2"/>
<dbReference type="Gene3D" id="3.50.50.60">
    <property type="entry name" value="FAD/NAD(P)-binding domain"/>
    <property type="match status" value="3"/>
</dbReference>
<dbReference type="EMBL" id="CYSE01000001">
    <property type="protein sequence ID" value="CUH75887.1"/>
    <property type="molecule type" value="Genomic_DNA"/>
</dbReference>
<dbReference type="RefSeq" id="WP_058246189.1">
    <property type="nucleotide sequence ID" value="NZ_CYSE01000001.1"/>
</dbReference>
<proteinExistence type="predicted"/>
<dbReference type="Gene3D" id="1.10.1060.10">
    <property type="entry name" value="Alpha-helical ferredoxin"/>
    <property type="match status" value="1"/>
</dbReference>
<dbReference type="SUPFAM" id="SSF46548">
    <property type="entry name" value="alpha-helical ferredoxin"/>
    <property type="match status" value="1"/>
</dbReference>
<evidence type="ECO:0000313" key="4">
    <source>
        <dbReference type="Proteomes" id="UP000054935"/>
    </source>
</evidence>
<evidence type="ECO:0000259" key="2">
    <source>
        <dbReference type="Pfam" id="PF14691"/>
    </source>
</evidence>
<dbReference type="Pfam" id="PF07992">
    <property type="entry name" value="Pyr_redox_2"/>
    <property type="match status" value="1"/>
</dbReference>
<dbReference type="InterPro" id="IPR009051">
    <property type="entry name" value="Helical_ferredxn"/>
</dbReference>
<dbReference type="AlphaFoldDB" id="A0A0P1G2P8"/>
<dbReference type="EC" id="1.3.1.1" evidence="3"/>
<sequence length="442" mass="46314">MTSPATPGIAAGRLAPDTLAENFADLHAPYDAHEARVAADRCYFCHDAPCVTACPTDIDIPLFIRQISTGMPEAAAQTIFEQNILGGMCARVCPTETLCEQVCVRETAEGKPVEIGRLQRHATDTAMARQSHPFTRAAETGKRVAVVGAGPAGLACAHRLALKGHAVDVFDAKEKPGGLNEYGIASYKSTDDFAAREIDWLLQIGGITLHTGQTLGQTLELNQLAQDYDAVFLGIGLGAVNALTCDGNDRAGVMDAVDFIADLRQTRDLTTLPVGRNVVVIGGGMTAVDAAVQAKLLGAQNVTLAYRRGREQMGASRFEQDLAASKGVTILTNVMPVAIHGNGSAAQIELEYTTAESGTLTGTGETIRLPADQVFRAIGQTFAGIDGPELDRGKIKTTGAGRTTMPGVWAGGDCTAGEDLTVVAVSEGRDAAEDIHAALTQA</sequence>
<dbReference type="PRINTS" id="PR00419">
    <property type="entry name" value="ADXRDTASE"/>
</dbReference>
<dbReference type="Pfam" id="PF14691">
    <property type="entry name" value="Fer4_20"/>
    <property type="match status" value="1"/>
</dbReference>
<dbReference type="PANTHER" id="PTHR42783">
    <property type="entry name" value="GLUTAMATE SYNTHASE [NADPH] SMALL CHAIN"/>
    <property type="match status" value="1"/>
</dbReference>
<dbReference type="InterPro" id="IPR028261">
    <property type="entry name" value="DPD_II"/>
</dbReference>
<dbReference type="SUPFAM" id="SSF51971">
    <property type="entry name" value="Nucleotide-binding domain"/>
    <property type="match status" value="1"/>
</dbReference>
<dbReference type="GO" id="GO:0051536">
    <property type="term" value="F:iron-sulfur cluster binding"/>
    <property type="evidence" value="ECO:0007669"/>
    <property type="project" value="InterPro"/>
</dbReference>
<dbReference type="PANTHER" id="PTHR42783:SF3">
    <property type="entry name" value="GLUTAMATE SYNTHASE [NADPH] SMALL CHAIN-RELATED"/>
    <property type="match status" value="1"/>
</dbReference>
<reference evidence="3 4" key="1">
    <citation type="submission" date="2015-09" db="EMBL/GenBank/DDBJ databases">
        <authorList>
            <consortium name="Swine Surveillance"/>
        </authorList>
    </citation>
    <scope>NUCLEOTIDE SEQUENCE [LARGE SCALE GENOMIC DNA]</scope>
    <source>
        <strain evidence="3 4">CECT 7648</strain>
    </source>
</reference>
<keyword evidence="4" id="KW-1185">Reference proteome</keyword>
<dbReference type="InterPro" id="IPR023753">
    <property type="entry name" value="FAD/NAD-binding_dom"/>
</dbReference>
<feature type="domain" description="Dihydroprymidine dehydrogenase" evidence="2">
    <location>
        <begin position="21"/>
        <end position="129"/>
    </location>
</feature>
<evidence type="ECO:0000313" key="3">
    <source>
        <dbReference type="EMBL" id="CUH75887.1"/>
    </source>
</evidence>
<protein>
    <submittedName>
        <fullName evidence="3">NAD-dependent dihydropyrimidine dehydrogenase subunit PreT</fullName>
        <ecNumber evidence="3">1.3.1.1</ecNumber>
    </submittedName>
</protein>
<gene>
    <name evidence="3" type="primary">preT</name>
    <name evidence="3" type="ORF">TRN7648_00676</name>
</gene>
<evidence type="ECO:0000259" key="1">
    <source>
        <dbReference type="Pfam" id="PF07992"/>
    </source>
</evidence>
<feature type="domain" description="FAD/NAD(P)-binding" evidence="1">
    <location>
        <begin position="143"/>
        <end position="428"/>
    </location>
</feature>
<keyword evidence="3" id="KW-0560">Oxidoreductase</keyword>
<dbReference type="GO" id="GO:0004159">
    <property type="term" value="F:dihydropyrimidine dehydrogenase (NAD+) activity"/>
    <property type="evidence" value="ECO:0007669"/>
    <property type="project" value="UniProtKB-EC"/>
</dbReference>
<organism evidence="3 4">
    <name type="scientific">Tropicibacter naphthalenivorans</name>
    <dbReference type="NCBI Taxonomy" id="441103"/>
    <lineage>
        <taxon>Bacteria</taxon>
        <taxon>Pseudomonadati</taxon>
        <taxon>Pseudomonadota</taxon>
        <taxon>Alphaproteobacteria</taxon>
        <taxon>Rhodobacterales</taxon>
        <taxon>Roseobacteraceae</taxon>
        <taxon>Tropicibacter</taxon>
    </lineage>
</organism>